<dbReference type="GO" id="GO:0005886">
    <property type="term" value="C:plasma membrane"/>
    <property type="evidence" value="ECO:0007669"/>
    <property type="project" value="UniProtKB-SubCell"/>
</dbReference>
<organism evidence="7 8">
    <name type="scientific">Breznakibacter xylanolyticus</name>
    <dbReference type="NCBI Taxonomy" id="990"/>
    <lineage>
        <taxon>Bacteria</taxon>
        <taxon>Pseudomonadati</taxon>
        <taxon>Bacteroidota</taxon>
        <taxon>Bacteroidia</taxon>
        <taxon>Marinilabiliales</taxon>
        <taxon>Marinilabiliaceae</taxon>
        <taxon>Breznakibacter</taxon>
    </lineage>
</organism>
<feature type="transmembrane region" description="Helical" evidence="6">
    <location>
        <begin position="56"/>
        <end position="74"/>
    </location>
</feature>
<protein>
    <submittedName>
        <fullName evidence="7">ABC-2 type transport system permease protein</fullName>
    </submittedName>
</protein>
<feature type="transmembrane region" description="Helical" evidence="6">
    <location>
        <begin position="165"/>
        <end position="182"/>
    </location>
</feature>
<dbReference type="GO" id="GO:0140359">
    <property type="term" value="F:ABC-type transporter activity"/>
    <property type="evidence" value="ECO:0007669"/>
    <property type="project" value="InterPro"/>
</dbReference>
<feature type="transmembrane region" description="Helical" evidence="6">
    <location>
        <begin position="139"/>
        <end position="158"/>
    </location>
</feature>
<keyword evidence="3 6" id="KW-0812">Transmembrane</keyword>
<dbReference type="PANTHER" id="PTHR30294:SF29">
    <property type="entry name" value="MULTIDRUG ABC TRANSPORTER PERMEASE YBHS-RELATED"/>
    <property type="match status" value="1"/>
</dbReference>
<dbReference type="AlphaFoldDB" id="A0A2W7NMX8"/>
<dbReference type="Pfam" id="PF12679">
    <property type="entry name" value="ABC2_membrane_2"/>
    <property type="match status" value="1"/>
</dbReference>
<feature type="transmembrane region" description="Helical" evidence="6">
    <location>
        <begin position="95"/>
        <end position="119"/>
    </location>
</feature>
<dbReference type="OrthoDB" id="9794512at2"/>
<evidence type="ECO:0000256" key="4">
    <source>
        <dbReference type="ARBA" id="ARBA00022989"/>
    </source>
</evidence>
<evidence type="ECO:0000256" key="2">
    <source>
        <dbReference type="ARBA" id="ARBA00022475"/>
    </source>
</evidence>
<sequence>MLALFKKEISMFFSSLTGYLVVSVFLLMTGLFLWVLPGDLNVLFGGYATLDSLFYLAPWIYLFLVPAVTMRLFAEERKGGTLELLLTRPVSELQIVMAKYLAGVALVSISLLPTLLYFWSVYQLGNPVGSIDMGATWGSYIGLFFLAAVYVSIGVFASALTDNQIVAFVVSVVLCFVFYYGFEALSEMPVLKSIGESLTFWGINDHYKSVSRGVVDSRDVIYFLSVIVLFVWGTRVVIGSRKWK</sequence>
<evidence type="ECO:0000256" key="3">
    <source>
        <dbReference type="ARBA" id="ARBA00022692"/>
    </source>
</evidence>
<accession>A0A2W7NMX8</accession>
<reference evidence="7 8" key="1">
    <citation type="submission" date="2018-06" db="EMBL/GenBank/DDBJ databases">
        <title>Genomic Encyclopedia of Archaeal and Bacterial Type Strains, Phase II (KMG-II): from individual species to whole genera.</title>
        <authorList>
            <person name="Goeker M."/>
        </authorList>
    </citation>
    <scope>NUCLEOTIDE SEQUENCE [LARGE SCALE GENOMIC DNA]</scope>
    <source>
        <strain evidence="7 8">DSM 6779</strain>
    </source>
</reference>
<evidence type="ECO:0000256" key="6">
    <source>
        <dbReference type="SAM" id="Phobius"/>
    </source>
</evidence>
<evidence type="ECO:0000313" key="8">
    <source>
        <dbReference type="Proteomes" id="UP000249239"/>
    </source>
</evidence>
<keyword evidence="8" id="KW-1185">Reference proteome</keyword>
<evidence type="ECO:0000256" key="5">
    <source>
        <dbReference type="ARBA" id="ARBA00023136"/>
    </source>
</evidence>
<dbReference type="NCBIfam" id="TIGR03518">
    <property type="entry name" value="ABC_perm_GldF"/>
    <property type="match status" value="1"/>
</dbReference>
<keyword evidence="4 6" id="KW-1133">Transmembrane helix</keyword>
<dbReference type="EMBL" id="QKZK01000019">
    <property type="protein sequence ID" value="PZX14556.1"/>
    <property type="molecule type" value="Genomic_DNA"/>
</dbReference>
<feature type="transmembrane region" description="Helical" evidence="6">
    <location>
        <begin position="220"/>
        <end position="238"/>
    </location>
</feature>
<dbReference type="InterPro" id="IPR019860">
    <property type="entry name" value="Motility-assoc_ABC_perm_GldF"/>
</dbReference>
<dbReference type="PANTHER" id="PTHR30294">
    <property type="entry name" value="MEMBRANE COMPONENT OF ABC TRANSPORTER YHHJ-RELATED"/>
    <property type="match status" value="1"/>
</dbReference>
<keyword evidence="5 6" id="KW-0472">Membrane</keyword>
<proteinExistence type="predicted"/>
<feature type="transmembrane region" description="Helical" evidence="6">
    <location>
        <begin position="12"/>
        <end position="36"/>
    </location>
</feature>
<evidence type="ECO:0000256" key="1">
    <source>
        <dbReference type="ARBA" id="ARBA00004651"/>
    </source>
</evidence>
<comment type="subcellular location">
    <subcellularLocation>
        <location evidence="1">Cell membrane</location>
        <topology evidence="1">Multi-pass membrane protein</topology>
    </subcellularLocation>
</comment>
<comment type="caution">
    <text evidence="7">The sequence shown here is derived from an EMBL/GenBank/DDBJ whole genome shotgun (WGS) entry which is preliminary data.</text>
</comment>
<evidence type="ECO:0000313" key="7">
    <source>
        <dbReference type="EMBL" id="PZX14556.1"/>
    </source>
</evidence>
<dbReference type="Proteomes" id="UP000249239">
    <property type="component" value="Unassembled WGS sequence"/>
</dbReference>
<dbReference type="InterPro" id="IPR051449">
    <property type="entry name" value="ABC-2_transporter_component"/>
</dbReference>
<gene>
    <name evidence="7" type="ORF">LX69_02383</name>
</gene>
<keyword evidence="2" id="KW-1003">Cell membrane</keyword>
<name>A0A2W7NMX8_9BACT</name>